<feature type="region of interest" description="Disordered" evidence="1">
    <location>
        <begin position="98"/>
        <end position="124"/>
    </location>
</feature>
<evidence type="ECO:0000313" key="3">
    <source>
        <dbReference type="Proteomes" id="UP001247542"/>
    </source>
</evidence>
<organism evidence="2 3">
    <name type="scientific">Gleimia hominis</name>
    <dbReference type="NCBI Taxonomy" id="595468"/>
    <lineage>
        <taxon>Bacteria</taxon>
        <taxon>Bacillati</taxon>
        <taxon>Actinomycetota</taxon>
        <taxon>Actinomycetes</taxon>
        <taxon>Actinomycetales</taxon>
        <taxon>Actinomycetaceae</taxon>
        <taxon>Gleimia</taxon>
    </lineage>
</organism>
<comment type="caution">
    <text evidence="2">The sequence shown here is derived from an EMBL/GenBank/DDBJ whole genome shotgun (WGS) entry which is preliminary data.</text>
</comment>
<evidence type="ECO:0000313" key="2">
    <source>
        <dbReference type="EMBL" id="MDT3766854.1"/>
    </source>
</evidence>
<accession>A0ABU3I909</accession>
<proteinExistence type="predicted"/>
<feature type="compositionally biased region" description="Low complexity" evidence="1">
    <location>
        <begin position="108"/>
        <end position="124"/>
    </location>
</feature>
<sequence>MARKLSFILGAGIGYVLGTRAGRSRYEAIKRHASKLRNSPTLAKPIDNASEKVSEALRRGGQAATDKIVSVVKERVFGVASEPKPEYVDVDVVEVTEEPPAGSVKTPGFENSEGFESSEGFEGK</sequence>
<protein>
    <submittedName>
        <fullName evidence="2">YtxH domain-containing protein</fullName>
    </submittedName>
</protein>
<keyword evidence="3" id="KW-1185">Reference proteome</keyword>
<reference evidence="2 3" key="1">
    <citation type="submission" date="2023-06" db="EMBL/GenBank/DDBJ databases">
        <title>Draft genome sequence of Gleimia hominis type strain CCUG 57540T.</title>
        <authorList>
            <person name="Salva-Serra F."/>
            <person name="Cardew S."/>
            <person name="Jensie Markopoulos S."/>
            <person name="Ohlen M."/>
            <person name="Inganas E."/>
            <person name="Svensson-Stadler L."/>
            <person name="Moore E.R.B."/>
        </authorList>
    </citation>
    <scope>NUCLEOTIDE SEQUENCE [LARGE SCALE GENOMIC DNA]</scope>
    <source>
        <strain evidence="2 3">CCUG 57540</strain>
    </source>
</reference>
<name>A0ABU3I909_9ACTO</name>
<dbReference type="EMBL" id="JASXSX010000001">
    <property type="protein sequence ID" value="MDT3766854.1"/>
    <property type="molecule type" value="Genomic_DNA"/>
</dbReference>
<dbReference type="Proteomes" id="UP001247542">
    <property type="component" value="Unassembled WGS sequence"/>
</dbReference>
<evidence type="ECO:0000256" key="1">
    <source>
        <dbReference type="SAM" id="MobiDB-lite"/>
    </source>
</evidence>
<gene>
    <name evidence="2" type="ORF">QS713_02090</name>
</gene>
<dbReference type="RefSeq" id="WP_313272059.1">
    <property type="nucleotide sequence ID" value="NZ_JASXSX010000001.1"/>
</dbReference>